<evidence type="ECO:0000313" key="3">
    <source>
        <dbReference type="Proteomes" id="UP001642487"/>
    </source>
</evidence>
<evidence type="ECO:0000256" key="1">
    <source>
        <dbReference type="SAM" id="Phobius"/>
    </source>
</evidence>
<protein>
    <submittedName>
        <fullName evidence="2">Uncharacterized protein</fullName>
    </submittedName>
</protein>
<dbReference type="EMBL" id="OZ021745">
    <property type="protein sequence ID" value="CAK9313797.1"/>
    <property type="molecule type" value="Genomic_DNA"/>
</dbReference>
<dbReference type="PANTHER" id="PTHR33133:SF51">
    <property type="entry name" value="THH1_TOM1_TOM3 DOMAIN-CONTAINING PROTEIN"/>
    <property type="match status" value="1"/>
</dbReference>
<feature type="transmembrane region" description="Helical" evidence="1">
    <location>
        <begin position="126"/>
        <end position="146"/>
    </location>
</feature>
<dbReference type="Proteomes" id="UP001642487">
    <property type="component" value="Chromosome 11"/>
</dbReference>
<sequence length="218" mass="24614">MGTLNGILRDPHDYGNTSHLFSHHYLHILSIIFLFCYSILSTVGVSHTVAALCTGREPSLKDTMSVVPRFGRKVDETTLAVAFVFYFVALLYLVVVLQLAGVVSVSEESCGFKAIAKSRLLLKEKMALATIIVLTIYSGFGIFLWLEDLVRKMPFSQSSMIMWMHVLGSLLLLLLILAFLLWRLVLETMFYFVCKSYHHESVDMLAISDQDQDLLRSP</sequence>
<accession>A0ABP0Y1D5</accession>
<feature type="transmembrane region" description="Helical" evidence="1">
    <location>
        <begin position="79"/>
        <end position="105"/>
    </location>
</feature>
<proteinExistence type="predicted"/>
<keyword evidence="3" id="KW-1185">Reference proteome</keyword>
<keyword evidence="1" id="KW-1133">Transmembrane helix</keyword>
<keyword evidence="1" id="KW-0812">Transmembrane</keyword>
<feature type="transmembrane region" description="Helical" evidence="1">
    <location>
        <begin position="166"/>
        <end position="186"/>
    </location>
</feature>
<dbReference type="PANTHER" id="PTHR33133">
    <property type="entry name" value="OS08G0107100 PROTEIN-RELATED"/>
    <property type="match status" value="1"/>
</dbReference>
<feature type="transmembrane region" description="Helical" evidence="1">
    <location>
        <begin position="20"/>
        <end position="40"/>
    </location>
</feature>
<name>A0ABP0Y1D5_9ROSI</name>
<keyword evidence="1" id="KW-0472">Membrane</keyword>
<reference evidence="2 3" key="1">
    <citation type="submission" date="2024-03" db="EMBL/GenBank/DDBJ databases">
        <authorList>
            <person name="Gkanogiannis A."/>
            <person name="Becerra Lopez-Lavalle L."/>
        </authorList>
    </citation>
    <scope>NUCLEOTIDE SEQUENCE [LARGE SCALE GENOMIC DNA]</scope>
</reference>
<organism evidence="2 3">
    <name type="scientific">Citrullus colocynthis</name>
    <name type="common">colocynth</name>
    <dbReference type="NCBI Taxonomy" id="252529"/>
    <lineage>
        <taxon>Eukaryota</taxon>
        <taxon>Viridiplantae</taxon>
        <taxon>Streptophyta</taxon>
        <taxon>Embryophyta</taxon>
        <taxon>Tracheophyta</taxon>
        <taxon>Spermatophyta</taxon>
        <taxon>Magnoliopsida</taxon>
        <taxon>eudicotyledons</taxon>
        <taxon>Gunneridae</taxon>
        <taxon>Pentapetalae</taxon>
        <taxon>rosids</taxon>
        <taxon>fabids</taxon>
        <taxon>Cucurbitales</taxon>
        <taxon>Cucurbitaceae</taxon>
        <taxon>Benincaseae</taxon>
        <taxon>Citrullus</taxon>
    </lineage>
</organism>
<gene>
    <name evidence="2" type="ORF">CITCOLO1_LOCUS5533</name>
</gene>
<evidence type="ECO:0000313" key="2">
    <source>
        <dbReference type="EMBL" id="CAK9313797.1"/>
    </source>
</evidence>